<gene>
    <name evidence="2" type="ORF">KHA99_11940</name>
</gene>
<organism evidence="2 3">
    <name type="scientific">Neobacillus rhizophilus</name>
    <dbReference type="NCBI Taxonomy" id="2833579"/>
    <lineage>
        <taxon>Bacteria</taxon>
        <taxon>Bacillati</taxon>
        <taxon>Bacillota</taxon>
        <taxon>Bacilli</taxon>
        <taxon>Bacillales</taxon>
        <taxon>Bacillaceae</taxon>
        <taxon>Neobacillus</taxon>
    </lineage>
</organism>
<dbReference type="EMBL" id="JAGYPF010000002">
    <property type="protein sequence ID" value="MBS4213160.1"/>
    <property type="molecule type" value="Genomic_DNA"/>
</dbReference>
<dbReference type="AlphaFoldDB" id="A0A942U242"/>
<proteinExistence type="predicted"/>
<feature type="domain" description="Na+-translocating membrane potential-generating system MpsC" evidence="1">
    <location>
        <begin position="11"/>
        <end position="109"/>
    </location>
</feature>
<evidence type="ECO:0000313" key="2">
    <source>
        <dbReference type="EMBL" id="MBS4213160.1"/>
    </source>
</evidence>
<accession>A0A942U242</accession>
<dbReference type="Proteomes" id="UP000679749">
    <property type="component" value="Unassembled WGS sequence"/>
</dbReference>
<dbReference type="InterPro" id="IPR018745">
    <property type="entry name" value="MpsC"/>
</dbReference>
<keyword evidence="3" id="KW-1185">Reference proteome</keyword>
<evidence type="ECO:0000313" key="3">
    <source>
        <dbReference type="Proteomes" id="UP000679749"/>
    </source>
</evidence>
<dbReference type="Pfam" id="PF10057">
    <property type="entry name" value="MpsC"/>
    <property type="match status" value="1"/>
</dbReference>
<dbReference type="RefSeq" id="WP_213117664.1">
    <property type="nucleotide sequence ID" value="NZ_JAGYPF010000002.1"/>
</dbReference>
<name>A0A942U242_9BACI</name>
<reference evidence="2" key="1">
    <citation type="submission" date="2021-05" db="EMBL/GenBank/DDBJ databases">
        <title>Novel Bacillus species.</title>
        <authorList>
            <person name="Liu G."/>
        </authorList>
    </citation>
    <scope>NUCLEOTIDE SEQUENCE</scope>
    <source>
        <strain evidence="2">FJAT-49825</strain>
    </source>
</reference>
<comment type="caution">
    <text evidence="2">The sequence shown here is derived from an EMBL/GenBank/DDBJ whole genome shotgun (WGS) entry which is preliminary data.</text>
</comment>
<protein>
    <submittedName>
        <fullName evidence="2">DUF2294 family protein</fullName>
    </submittedName>
</protein>
<sequence>MVATQEDLLSVSSSFSRIIKQGVGKGPETCYSVLKENRLYIYIRNFKTPAEEVLTDKKEYNLVMRYRSSVISALSNELMQEASQLLKISFDSFHQDWNFHTNSGILLLVDNTFNPDVKIDEEFERKLYQTVRMVGSQLHKIPYNLKVVKYTQNICAIESQESKLPLEYLLLEQGQTDLLLTHTIEIKKGYFKNRELFEKIFNRSIQDIFLMWDCKHNKSYLIFSFNKVYY</sequence>
<evidence type="ECO:0000259" key="1">
    <source>
        <dbReference type="Pfam" id="PF10057"/>
    </source>
</evidence>